<comment type="caution">
    <text evidence="3">The sequence shown here is derived from an EMBL/GenBank/DDBJ whole genome shotgun (WGS) entry which is preliminary data.</text>
</comment>
<evidence type="ECO:0000313" key="3">
    <source>
        <dbReference type="EMBL" id="CAH0374689.1"/>
    </source>
</evidence>
<dbReference type="OrthoDB" id="202188at2759"/>
<dbReference type="Pfam" id="PF13472">
    <property type="entry name" value="Lipase_GDSL_2"/>
    <property type="match status" value="1"/>
</dbReference>
<dbReference type="Proteomes" id="UP000789595">
    <property type="component" value="Unassembled WGS sequence"/>
</dbReference>
<evidence type="ECO:0000313" key="4">
    <source>
        <dbReference type="Proteomes" id="UP000789595"/>
    </source>
</evidence>
<proteinExistence type="predicted"/>
<name>A0A8J2SXB9_9STRA</name>
<dbReference type="PANTHER" id="PTHR30383">
    <property type="entry name" value="THIOESTERASE 1/PROTEASE 1/LYSOPHOSPHOLIPASE L1"/>
    <property type="match status" value="1"/>
</dbReference>
<feature type="domain" description="SGNH hydrolase-type esterase" evidence="2">
    <location>
        <begin position="59"/>
        <end position="251"/>
    </location>
</feature>
<evidence type="ECO:0000259" key="2">
    <source>
        <dbReference type="Pfam" id="PF13472"/>
    </source>
</evidence>
<gene>
    <name evidence="3" type="ORF">PECAL_4P19880</name>
</gene>
<dbReference type="InterPro" id="IPR013830">
    <property type="entry name" value="SGNH_hydro"/>
</dbReference>
<dbReference type="Gene3D" id="3.40.50.1110">
    <property type="entry name" value="SGNH hydrolase"/>
    <property type="match status" value="1"/>
</dbReference>
<feature type="region of interest" description="Disordered" evidence="1">
    <location>
        <begin position="281"/>
        <end position="301"/>
    </location>
</feature>
<dbReference type="InterPro" id="IPR051532">
    <property type="entry name" value="Ester_Hydrolysis_Enzymes"/>
</dbReference>
<dbReference type="AlphaFoldDB" id="A0A8J2SXB9"/>
<dbReference type="EMBL" id="CAKKNE010000004">
    <property type="protein sequence ID" value="CAH0374689.1"/>
    <property type="molecule type" value="Genomic_DNA"/>
</dbReference>
<reference evidence="3" key="1">
    <citation type="submission" date="2021-11" db="EMBL/GenBank/DDBJ databases">
        <authorList>
            <consortium name="Genoscope - CEA"/>
            <person name="William W."/>
        </authorList>
    </citation>
    <scope>NUCLEOTIDE SEQUENCE</scope>
</reference>
<organism evidence="3 4">
    <name type="scientific">Pelagomonas calceolata</name>
    <dbReference type="NCBI Taxonomy" id="35677"/>
    <lineage>
        <taxon>Eukaryota</taxon>
        <taxon>Sar</taxon>
        <taxon>Stramenopiles</taxon>
        <taxon>Ochrophyta</taxon>
        <taxon>Pelagophyceae</taxon>
        <taxon>Pelagomonadales</taxon>
        <taxon>Pelagomonadaceae</taxon>
        <taxon>Pelagomonas</taxon>
    </lineage>
</organism>
<dbReference type="InterPro" id="IPR036514">
    <property type="entry name" value="SGNH_hydro_sf"/>
</dbReference>
<dbReference type="PANTHER" id="PTHR30383:SF29">
    <property type="entry name" value="SGNH HYDROLASE-TYPE ESTERASE DOMAIN-CONTAINING PROTEIN"/>
    <property type="match status" value="1"/>
</dbReference>
<evidence type="ECO:0000256" key="1">
    <source>
        <dbReference type="SAM" id="MobiDB-lite"/>
    </source>
</evidence>
<dbReference type="SUPFAM" id="SSF52266">
    <property type="entry name" value="SGNH hydrolase"/>
    <property type="match status" value="1"/>
</dbReference>
<protein>
    <recommendedName>
        <fullName evidence="2">SGNH hydrolase-type esterase domain-containing protein</fullName>
    </recommendedName>
</protein>
<sequence length="301" mass="32117">MDSQKVALVAAGAAAGAAATYYYATCGTTDAKAAKPPPPPASDATDNVICDEDVQRIVCYGDSNTWGLDAFKGDAMRRFKHPWPRVLARKLGPGYDVVSEGLNGRTTIVDDPFMAEYEVNGRRTLPPILHSHKPIDVLVIMLGTNDLKKHLNLSPQLIARGAATLASDALRMDVWRSTPRVLLVCPLNIRQPPPSCRFAYSFDGGAAKAPACAKHYRAEADALGVAFLDANEATQIPDPRHGGDGIHLSAQNCADLGGAVAAKVQEMLTGSFDETAHDTRPIAEYSSLPVADGKSPRISQK</sequence>
<accession>A0A8J2SXB9</accession>
<keyword evidence="4" id="KW-1185">Reference proteome</keyword>